<reference evidence="2 3" key="1">
    <citation type="submission" date="2019-07" db="EMBL/GenBank/DDBJ databases">
        <authorList>
            <person name="Cremers G."/>
        </authorList>
    </citation>
    <scope>NUCLEOTIDE SEQUENCE [LARGE SCALE GENOMIC DNA]</scope>
</reference>
<dbReference type="Proteomes" id="UP000334340">
    <property type="component" value="Unassembled WGS sequence"/>
</dbReference>
<protein>
    <recommendedName>
        <fullName evidence="1">GmrSD restriction endonucleases N-terminal domain-containing protein</fullName>
    </recommendedName>
</protein>
<accession>A0A564ZFN6</accession>
<sequence length="548" mass="62777">MITVKSFTVSRLKKEFLRGAFAVPLLQRQFVWTRAKSCQLLESIYRGLPIGTVLLWQAGLSQQFLLRKDMNILPPFNSELNDEILFILDGQQRLSVIWRLLELSGAAVTNYFGQEIRFDAIHADVGAAGDVVRFAYRATAIPRHYVQVQAILAHDYRRRLAGLPKLLFNRALRVRKRLLDYSIYSVNLQHRRLDDVRDAFVRINGQGTPLRAADRAFARVTKFDLRKEVVQQREVLSSGYSSISDDTLLSLVSIAWGHRDLGEKGIDKLTRDLNRDQGAVDRFRKEWPVILNALKRAIDYMAGRYSVRTYDELPSDNMLLVLAYYFYCGNGKQPTAYAKKKLDQWFWTCIVTSRYSGAGWRKNMVPDLVIVEGLALKRRSRFKVSAPAQLQVLLKERYAAPRMLPLGFFCLLRLMTPKYLNNAQPIPMQDPASLSNRHDRHHIFPQQLMANQGVGASEYNLLMNVCILPAEENQSIGSRRPCSYLTEIAPSKKIRNEALRSHLIPFDTEAGLWKSNVVSGFRLFCRQRAALVAKELNKRAGTKIVQER</sequence>
<dbReference type="InterPro" id="IPR004919">
    <property type="entry name" value="GmrSD_N"/>
</dbReference>
<dbReference type="PANTHER" id="PTHR37292">
    <property type="entry name" value="VNG6097C"/>
    <property type="match status" value="1"/>
</dbReference>
<name>A0A564ZFN6_9BACT</name>
<gene>
    <name evidence="2" type="ORF">MELA_00040</name>
</gene>
<dbReference type="AlphaFoldDB" id="A0A564ZFN6"/>
<dbReference type="Pfam" id="PF03235">
    <property type="entry name" value="GmrSD_N"/>
    <property type="match status" value="1"/>
</dbReference>
<keyword evidence="3" id="KW-1185">Reference proteome</keyword>
<dbReference type="PANTHER" id="PTHR37292:SF2">
    <property type="entry name" value="DUF262 DOMAIN-CONTAINING PROTEIN"/>
    <property type="match status" value="1"/>
</dbReference>
<feature type="domain" description="GmrSD restriction endonucleases N-terminal" evidence="1">
    <location>
        <begin position="18"/>
        <end position="214"/>
    </location>
</feature>
<proteinExistence type="predicted"/>
<evidence type="ECO:0000259" key="1">
    <source>
        <dbReference type="Pfam" id="PF03235"/>
    </source>
</evidence>
<evidence type="ECO:0000313" key="2">
    <source>
        <dbReference type="EMBL" id="VUZ83687.1"/>
    </source>
</evidence>
<dbReference type="EMBL" id="CABIKM010000001">
    <property type="protein sequence ID" value="VUZ83687.1"/>
    <property type="molecule type" value="Genomic_DNA"/>
</dbReference>
<organism evidence="2 3">
    <name type="scientific">Candidatus Methylomirabilis lanthanidiphila</name>
    <dbReference type="NCBI Taxonomy" id="2211376"/>
    <lineage>
        <taxon>Bacteria</taxon>
        <taxon>Candidatus Methylomirabilota</taxon>
        <taxon>Candidatus Methylomirabilia</taxon>
        <taxon>Candidatus Methylomirabilales</taxon>
        <taxon>Candidatus Methylomirabilaceae</taxon>
        <taxon>Candidatus Methylomirabilis</taxon>
    </lineage>
</organism>
<evidence type="ECO:0000313" key="3">
    <source>
        <dbReference type="Proteomes" id="UP000334340"/>
    </source>
</evidence>